<dbReference type="GO" id="GO:0004674">
    <property type="term" value="F:protein serine/threonine kinase activity"/>
    <property type="evidence" value="ECO:0007669"/>
    <property type="project" value="UniProtKB-EC"/>
</dbReference>
<accession>A0A507B6X3</accession>
<evidence type="ECO:0000259" key="11">
    <source>
        <dbReference type="PROSITE" id="PS50011"/>
    </source>
</evidence>
<dbReference type="STRING" id="1093900.A0A507B6X3"/>
<dbReference type="CDD" id="cd00180">
    <property type="entry name" value="PKc"/>
    <property type="match status" value="1"/>
</dbReference>
<dbReference type="EC" id="2.7.11.1" evidence="3"/>
<dbReference type="InParanoid" id="A0A507B6X3"/>
<dbReference type="AlphaFoldDB" id="A0A507B6X3"/>
<evidence type="ECO:0000256" key="8">
    <source>
        <dbReference type="ARBA" id="ARBA00047899"/>
    </source>
</evidence>
<dbReference type="Pfam" id="PF00069">
    <property type="entry name" value="Pkinase"/>
    <property type="match status" value="1"/>
</dbReference>
<dbReference type="SUPFAM" id="SSF56112">
    <property type="entry name" value="Protein kinase-like (PK-like)"/>
    <property type="match status" value="1"/>
</dbReference>
<dbReference type="EMBL" id="SKBQ01000025">
    <property type="protein sequence ID" value="TPX14876.1"/>
    <property type="molecule type" value="Genomic_DNA"/>
</dbReference>
<evidence type="ECO:0000256" key="10">
    <source>
        <dbReference type="SAM" id="MobiDB-lite"/>
    </source>
</evidence>
<evidence type="ECO:0000256" key="4">
    <source>
        <dbReference type="ARBA" id="ARBA00013948"/>
    </source>
</evidence>
<comment type="catalytic activity">
    <reaction evidence="9">
        <text>L-seryl-[protein] + ATP = O-phospho-L-seryl-[protein] + ADP + H(+)</text>
        <dbReference type="Rhea" id="RHEA:17989"/>
        <dbReference type="Rhea" id="RHEA-COMP:9863"/>
        <dbReference type="Rhea" id="RHEA-COMP:11604"/>
        <dbReference type="ChEBI" id="CHEBI:15378"/>
        <dbReference type="ChEBI" id="CHEBI:29999"/>
        <dbReference type="ChEBI" id="CHEBI:30616"/>
        <dbReference type="ChEBI" id="CHEBI:83421"/>
        <dbReference type="ChEBI" id="CHEBI:456216"/>
        <dbReference type="EC" id="2.7.11.1"/>
    </reaction>
</comment>
<dbReference type="PROSITE" id="PS50011">
    <property type="entry name" value="PROTEIN_KINASE_DOM"/>
    <property type="match status" value="1"/>
</dbReference>
<evidence type="ECO:0000256" key="2">
    <source>
        <dbReference type="ARBA" id="ARBA00011534"/>
    </source>
</evidence>
<feature type="domain" description="Protein kinase" evidence="11">
    <location>
        <begin position="82"/>
        <end position="343"/>
    </location>
</feature>
<keyword evidence="13" id="KW-1185">Reference proteome</keyword>
<evidence type="ECO:0000256" key="6">
    <source>
        <dbReference type="ARBA" id="ARBA00030980"/>
    </source>
</evidence>
<dbReference type="InterPro" id="IPR000719">
    <property type="entry name" value="Prot_kinase_dom"/>
</dbReference>
<dbReference type="Gene3D" id="1.10.510.10">
    <property type="entry name" value="Transferase(Phosphotransferase) domain 1"/>
    <property type="match status" value="1"/>
</dbReference>
<dbReference type="OrthoDB" id="1668230at2759"/>
<gene>
    <name evidence="12" type="ORF">E0L32_004985</name>
</gene>
<organism evidence="12 13">
    <name type="scientific">Thyridium curvatum</name>
    <dbReference type="NCBI Taxonomy" id="1093900"/>
    <lineage>
        <taxon>Eukaryota</taxon>
        <taxon>Fungi</taxon>
        <taxon>Dikarya</taxon>
        <taxon>Ascomycota</taxon>
        <taxon>Pezizomycotina</taxon>
        <taxon>Sordariomycetes</taxon>
        <taxon>Sordariomycetidae</taxon>
        <taxon>Thyridiales</taxon>
        <taxon>Thyridiaceae</taxon>
        <taxon>Thyridium</taxon>
    </lineage>
</organism>
<comment type="caution">
    <text evidence="12">The sequence shown here is derived from an EMBL/GenBank/DDBJ whole genome shotgun (WGS) entry which is preliminary data.</text>
</comment>
<comment type="function">
    <text evidence="1">Component of the EKC/KEOPS complex that is required for the formation of a threonylcarbamoyl group on adenosine at position 37 (t(6)A37) in tRNAs that read codons beginning with adenine. The complex is probably involved in the transfer of the threonylcarbamoyl moiety of threonylcarbamoyl-AMP (TC-AMP) to the N6 group of A37. BUD32 has ATPase activity in the context of the EKC/KEOPS complex and likely plays a supporting role to the catalytic subunit KAE1. The EKC/KEOPS complex also promotes both telomere uncapping and telomere elongation. The complex is required for efficient recruitment of transcriptional coactivators.</text>
</comment>
<reference evidence="12 13" key="1">
    <citation type="submission" date="2019-06" db="EMBL/GenBank/DDBJ databases">
        <title>Draft genome sequence of the filamentous fungus Phialemoniopsis curvata isolated from diesel fuel.</title>
        <authorList>
            <person name="Varaljay V.A."/>
            <person name="Lyon W.J."/>
            <person name="Crouch A.L."/>
            <person name="Drake C.E."/>
            <person name="Hollomon J.M."/>
            <person name="Nadeau L.J."/>
            <person name="Nunn H.S."/>
            <person name="Stevenson B.S."/>
            <person name="Bojanowski C.L."/>
            <person name="Crookes-Goodson W.J."/>
        </authorList>
    </citation>
    <scope>NUCLEOTIDE SEQUENCE [LARGE SCALE GENOMIC DNA]</scope>
    <source>
        <strain evidence="12 13">D216</strain>
    </source>
</reference>
<evidence type="ECO:0000313" key="13">
    <source>
        <dbReference type="Proteomes" id="UP000319257"/>
    </source>
</evidence>
<dbReference type="InterPro" id="IPR008266">
    <property type="entry name" value="Tyr_kinase_AS"/>
</dbReference>
<dbReference type="GeneID" id="41972432"/>
<name>A0A507B6X3_9PEZI</name>
<evidence type="ECO:0000256" key="7">
    <source>
        <dbReference type="ARBA" id="ARBA00033194"/>
    </source>
</evidence>
<dbReference type="PANTHER" id="PTHR44329">
    <property type="entry name" value="SERINE/THREONINE-PROTEIN KINASE TNNI3K-RELATED"/>
    <property type="match status" value="1"/>
</dbReference>
<dbReference type="PROSITE" id="PS00109">
    <property type="entry name" value="PROTEIN_KINASE_TYR"/>
    <property type="match status" value="1"/>
</dbReference>
<comment type="catalytic activity">
    <reaction evidence="8">
        <text>L-threonyl-[protein] + ATP = O-phospho-L-threonyl-[protein] + ADP + H(+)</text>
        <dbReference type="Rhea" id="RHEA:46608"/>
        <dbReference type="Rhea" id="RHEA-COMP:11060"/>
        <dbReference type="Rhea" id="RHEA-COMP:11605"/>
        <dbReference type="ChEBI" id="CHEBI:15378"/>
        <dbReference type="ChEBI" id="CHEBI:30013"/>
        <dbReference type="ChEBI" id="CHEBI:30616"/>
        <dbReference type="ChEBI" id="CHEBI:61977"/>
        <dbReference type="ChEBI" id="CHEBI:456216"/>
        <dbReference type="EC" id="2.7.11.1"/>
    </reaction>
</comment>
<evidence type="ECO:0000256" key="1">
    <source>
        <dbReference type="ARBA" id="ARBA00003747"/>
    </source>
</evidence>
<evidence type="ECO:0000256" key="3">
    <source>
        <dbReference type="ARBA" id="ARBA00012513"/>
    </source>
</evidence>
<dbReference type="InterPro" id="IPR011009">
    <property type="entry name" value="Kinase-like_dom_sf"/>
</dbReference>
<evidence type="ECO:0000256" key="5">
    <source>
        <dbReference type="ARBA" id="ARBA00019973"/>
    </source>
</evidence>
<dbReference type="RefSeq" id="XP_030996587.1">
    <property type="nucleotide sequence ID" value="XM_031139455.1"/>
</dbReference>
<dbReference type="InterPro" id="IPR051681">
    <property type="entry name" value="Ser/Thr_Kinases-Pseudokinases"/>
</dbReference>
<comment type="subunit">
    <text evidence="2">Component of the EKC/KEOPS complex composed of at least BUD32, CGI121, GON7, KAE1 and PCC1; the whole complex dimerizes.</text>
</comment>
<evidence type="ECO:0000256" key="9">
    <source>
        <dbReference type="ARBA" id="ARBA00048679"/>
    </source>
</evidence>
<proteinExistence type="predicted"/>
<sequence>MFTAVQRTPCDVEQQDDPKVPKVSIRLSYQSRWVSTSSRRPNNTSVPDSVQNPPQATRVVQYVPIPGKWARKLHPHWAESAFELPTVIPEGHIYYITKGFYVRQGATALVERLPSGDIVKTPLPNPYDPKEELTNIEKMEHEYEVYRFIGANPFIPKLIHWDSQSKTLVLENHSNGDLETYLRHHDHVDINTRRKWALQAAQALESLHTRGVIHQDVTPRNFLLDKNLDLRICDFAGSSFPGHLSLTGAPGPRYQSQLWTRDYIPTQADDIFGLGSVLYFIMCNEEPYSNLDEDEIESRFRNRNFPVSDHLDCGAVIQSCWEGRFTTAGVVRALVHSREINHT</sequence>
<dbReference type="Proteomes" id="UP000319257">
    <property type="component" value="Unassembled WGS sequence"/>
</dbReference>
<evidence type="ECO:0000313" key="12">
    <source>
        <dbReference type="EMBL" id="TPX14876.1"/>
    </source>
</evidence>
<feature type="region of interest" description="Disordered" evidence="10">
    <location>
        <begin position="34"/>
        <end position="53"/>
    </location>
</feature>
<protein>
    <recommendedName>
        <fullName evidence="5">EKC/KEOPS complex subunit BUD32</fullName>
        <ecNumber evidence="3">2.7.11.1</ecNumber>
    </recommendedName>
    <alternativeName>
        <fullName evidence="6 7">Atypical Serine/threonine protein kinase BUD32</fullName>
    </alternativeName>
    <alternativeName>
        <fullName evidence="4">EKC/KEOPS complex subunit bud32</fullName>
    </alternativeName>
</protein>
<dbReference type="GO" id="GO:0005524">
    <property type="term" value="F:ATP binding"/>
    <property type="evidence" value="ECO:0007669"/>
    <property type="project" value="InterPro"/>
</dbReference>